<dbReference type="AlphaFoldDB" id="A0A9Q0KD32"/>
<dbReference type="Proteomes" id="UP001141806">
    <property type="component" value="Unassembled WGS sequence"/>
</dbReference>
<feature type="transmembrane region" description="Helical" evidence="1">
    <location>
        <begin position="12"/>
        <end position="32"/>
    </location>
</feature>
<sequence length="117" mass="14106">MAFIIIIRFRVHLFKIFPLSTTFFWFYLYHIFQRRDLKQFDILELNLVSIVAIQFWIQFLLLSYDFDERTNYEFSMLQVRIEIEFALCGCSAVPCLIRALQPCLDFGDSQLSCFDFM</sequence>
<evidence type="ECO:0000256" key="1">
    <source>
        <dbReference type="SAM" id="Phobius"/>
    </source>
</evidence>
<keyword evidence="1" id="KW-0472">Membrane</keyword>
<proteinExistence type="predicted"/>
<protein>
    <submittedName>
        <fullName evidence="2">Uncharacterized protein</fullName>
    </submittedName>
</protein>
<gene>
    <name evidence="2" type="ORF">NE237_014870</name>
</gene>
<feature type="transmembrane region" description="Helical" evidence="1">
    <location>
        <begin position="47"/>
        <end position="66"/>
    </location>
</feature>
<accession>A0A9Q0KD32</accession>
<organism evidence="2 3">
    <name type="scientific">Protea cynaroides</name>
    <dbReference type="NCBI Taxonomy" id="273540"/>
    <lineage>
        <taxon>Eukaryota</taxon>
        <taxon>Viridiplantae</taxon>
        <taxon>Streptophyta</taxon>
        <taxon>Embryophyta</taxon>
        <taxon>Tracheophyta</taxon>
        <taxon>Spermatophyta</taxon>
        <taxon>Magnoliopsida</taxon>
        <taxon>Proteales</taxon>
        <taxon>Proteaceae</taxon>
        <taxon>Protea</taxon>
    </lineage>
</organism>
<keyword evidence="3" id="KW-1185">Reference proteome</keyword>
<dbReference type="EMBL" id="JAMYWD010000006">
    <property type="protein sequence ID" value="KAJ4968169.1"/>
    <property type="molecule type" value="Genomic_DNA"/>
</dbReference>
<reference evidence="2" key="1">
    <citation type="journal article" date="2023" name="Plant J.">
        <title>The genome of the king protea, Protea cynaroides.</title>
        <authorList>
            <person name="Chang J."/>
            <person name="Duong T.A."/>
            <person name="Schoeman C."/>
            <person name="Ma X."/>
            <person name="Roodt D."/>
            <person name="Barker N."/>
            <person name="Li Z."/>
            <person name="Van de Peer Y."/>
            <person name="Mizrachi E."/>
        </authorList>
    </citation>
    <scope>NUCLEOTIDE SEQUENCE</scope>
    <source>
        <tissue evidence="2">Young leaves</tissue>
    </source>
</reference>
<evidence type="ECO:0000313" key="3">
    <source>
        <dbReference type="Proteomes" id="UP001141806"/>
    </source>
</evidence>
<comment type="caution">
    <text evidence="2">The sequence shown here is derived from an EMBL/GenBank/DDBJ whole genome shotgun (WGS) entry which is preliminary data.</text>
</comment>
<keyword evidence="1" id="KW-1133">Transmembrane helix</keyword>
<keyword evidence="1" id="KW-0812">Transmembrane</keyword>
<name>A0A9Q0KD32_9MAGN</name>
<evidence type="ECO:0000313" key="2">
    <source>
        <dbReference type="EMBL" id="KAJ4968169.1"/>
    </source>
</evidence>